<evidence type="ECO:0000313" key="3">
    <source>
        <dbReference type="EMBL" id="QWU87761.1"/>
    </source>
</evidence>
<keyword evidence="2" id="KW-0732">Signal</keyword>
<protein>
    <submittedName>
        <fullName evidence="3">Uncharacterized protein</fullName>
    </submittedName>
</protein>
<dbReference type="Proteomes" id="UP000825434">
    <property type="component" value="Chromosome 2"/>
</dbReference>
<sequence length="212" mass="22781">MLPRLLLIPALAAALVAPEYGSYKNPHPRPLHKCDNSDIAMLAACSNQVLAQLDDCKANDLACECCALQSMDPKCHNLCPGNPNANFLTVLVNDCAPLNDINACNLPFKKNDGAGRPKTVVEDEPGNTVSVKSQLSKPAKQLYQGDTLYSAYQDDTESSSEEEEEEYEPPANFSRPTIHIIQNQSNVTALSGASRITSVVSAVLGAASFFLV</sequence>
<feature type="region of interest" description="Disordered" evidence="1">
    <location>
        <begin position="114"/>
        <end position="135"/>
    </location>
</feature>
<reference evidence="3 4" key="1">
    <citation type="submission" date="2021-06" db="EMBL/GenBank/DDBJ databases">
        <title>Candida outbreak in Lebanon.</title>
        <authorList>
            <person name="Finianos M."/>
        </authorList>
    </citation>
    <scope>NUCLEOTIDE SEQUENCE [LARGE SCALE GENOMIC DNA]</scope>
    <source>
        <strain evidence="3">CA3LBN</strain>
    </source>
</reference>
<organism evidence="3 4">
    <name type="scientific">Candidozyma haemuli</name>
    <dbReference type="NCBI Taxonomy" id="45357"/>
    <lineage>
        <taxon>Eukaryota</taxon>
        <taxon>Fungi</taxon>
        <taxon>Dikarya</taxon>
        <taxon>Ascomycota</taxon>
        <taxon>Saccharomycotina</taxon>
        <taxon>Pichiomycetes</taxon>
        <taxon>Metschnikowiaceae</taxon>
        <taxon>Candidozyma</taxon>
    </lineage>
</organism>
<name>A0ABX8IAM8_9ASCO</name>
<feature type="signal peptide" evidence="2">
    <location>
        <begin position="1"/>
        <end position="21"/>
    </location>
</feature>
<feature type="region of interest" description="Disordered" evidence="1">
    <location>
        <begin position="153"/>
        <end position="174"/>
    </location>
</feature>
<proteinExistence type="predicted"/>
<evidence type="ECO:0000313" key="4">
    <source>
        <dbReference type="Proteomes" id="UP000825434"/>
    </source>
</evidence>
<dbReference type="EMBL" id="CP076662">
    <property type="protein sequence ID" value="QWU87761.1"/>
    <property type="molecule type" value="Genomic_DNA"/>
</dbReference>
<gene>
    <name evidence="3" type="ORF">CA3LBN_002026</name>
</gene>
<evidence type="ECO:0000256" key="2">
    <source>
        <dbReference type="SAM" id="SignalP"/>
    </source>
</evidence>
<evidence type="ECO:0000256" key="1">
    <source>
        <dbReference type="SAM" id="MobiDB-lite"/>
    </source>
</evidence>
<keyword evidence="4" id="KW-1185">Reference proteome</keyword>
<feature type="compositionally biased region" description="Acidic residues" evidence="1">
    <location>
        <begin position="154"/>
        <end position="168"/>
    </location>
</feature>
<feature type="chain" id="PRO_5045580881" evidence="2">
    <location>
        <begin position="22"/>
        <end position="212"/>
    </location>
</feature>
<accession>A0ABX8IAM8</accession>